<evidence type="ECO:0000313" key="6">
    <source>
        <dbReference type="Proteomes" id="UP000192761"/>
    </source>
</evidence>
<gene>
    <name evidence="3" type="primary">cheD</name>
    <name evidence="5" type="ORF">SAMN02745857_00922</name>
</gene>
<dbReference type="OrthoDB" id="9807202at2"/>
<evidence type="ECO:0000256" key="2">
    <source>
        <dbReference type="ARBA" id="ARBA00022801"/>
    </source>
</evidence>
<sequence length="199" mass="21778">MTILYGRQQRPQRYFDAHFQTDAIKVLPAQYCATDEDLMLVTVLGSCVSVCLHDPQAGVGGMNHFILPGKGHDTRMEPARFGTGAMALLLSALFELGARRQRLQATLCGAGNVLSGLSSARIGQANADFVHTFLRDEHIRVIAQDLLGQHARRLHFFPARGNALVYRVEPLPDAPNGTDLPAGLSHPARRKSDRRPDSA</sequence>
<dbReference type="PANTHER" id="PTHR35147:SF2">
    <property type="entry name" value="CHEMORECEPTOR GLUTAMINE DEAMIDASE CHED-RELATED"/>
    <property type="match status" value="1"/>
</dbReference>
<comment type="similarity">
    <text evidence="3">Belongs to the CheD family.</text>
</comment>
<protein>
    <recommendedName>
        <fullName evidence="3">Probable chemoreceptor glutamine deamidase CheD</fullName>
        <ecNumber evidence="3">3.5.1.44</ecNumber>
    </recommendedName>
</protein>
<dbReference type="EMBL" id="FWXD01000004">
    <property type="protein sequence ID" value="SMC20366.1"/>
    <property type="molecule type" value="Genomic_DNA"/>
</dbReference>
<name>A0A1W1X8U8_9NEIS</name>
<dbReference type="Pfam" id="PF03975">
    <property type="entry name" value="CheD"/>
    <property type="match status" value="1"/>
</dbReference>
<dbReference type="SUPFAM" id="SSF64438">
    <property type="entry name" value="CNF1/YfiH-like putative cysteine hydrolases"/>
    <property type="match status" value="1"/>
</dbReference>
<reference evidence="5 6" key="1">
    <citation type="submission" date="2017-04" db="EMBL/GenBank/DDBJ databases">
        <authorList>
            <person name="Afonso C.L."/>
            <person name="Miller P.J."/>
            <person name="Scott M.A."/>
            <person name="Spackman E."/>
            <person name="Goraichik I."/>
            <person name="Dimitrov K.M."/>
            <person name="Suarez D.L."/>
            <person name="Swayne D.E."/>
        </authorList>
    </citation>
    <scope>NUCLEOTIDE SEQUENCE [LARGE SCALE GENOMIC DNA]</scope>
    <source>
        <strain evidence="5 6">DSM 23236</strain>
    </source>
</reference>
<keyword evidence="1 3" id="KW-0145">Chemotaxis</keyword>
<comment type="catalytic activity">
    <reaction evidence="3">
        <text>L-glutaminyl-[protein] + H2O = L-glutamyl-[protein] + NH4(+)</text>
        <dbReference type="Rhea" id="RHEA:16441"/>
        <dbReference type="Rhea" id="RHEA-COMP:10207"/>
        <dbReference type="Rhea" id="RHEA-COMP:10208"/>
        <dbReference type="ChEBI" id="CHEBI:15377"/>
        <dbReference type="ChEBI" id="CHEBI:28938"/>
        <dbReference type="ChEBI" id="CHEBI:29973"/>
        <dbReference type="ChEBI" id="CHEBI:30011"/>
        <dbReference type="EC" id="3.5.1.44"/>
    </reaction>
</comment>
<dbReference type="HAMAP" id="MF_01440">
    <property type="entry name" value="CheD"/>
    <property type="match status" value="1"/>
</dbReference>
<dbReference type="PANTHER" id="PTHR35147">
    <property type="entry name" value="CHEMORECEPTOR GLUTAMINE DEAMIDASE CHED-RELATED"/>
    <property type="match status" value="1"/>
</dbReference>
<dbReference type="EC" id="3.5.1.44" evidence="3"/>
<dbReference type="Proteomes" id="UP000192761">
    <property type="component" value="Unassembled WGS sequence"/>
</dbReference>
<dbReference type="AlphaFoldDB" id="A0A1W1X8U8"/>
<proteinExistence type="inferred from homology"/>
<organism evidence="5 6">
    <name type="scientific">Andreprevotia lacus DSM 23236</name>
    <dbReference type="NCBI Taxonomy" id="1121001"/>
    <lineage>
        <taxon>Bacteria</taxon>
        <taxon>Pseudomonadati</taxon>
        <taxon>Pseudomonadota</taxon>
        <taxon>Betaproteobacteria</taxon>
        <taxon>Neisseriales</taxon>
        <taxon>Chitinibacteraceae</taxon>
        <taxon>Andreprevotia</taxon>
    </lineage>
</organism>
<comment type="function">
    <text evidence="3">Probably deamidates glutamine residues to glutamate on methyl-accepting chemotaxis receptors (MCPs), playing an important role in chemotaxis.</text>
</comment>
<dbReference type="Gene3D" id="3.30.1330.200">
    <property type="match status" value="1"/>
</dbReference>
<evidence type="ECO:0000256" key="1">
    <source>
        <dbReference type="ARBA" id="ARBA00022500"/>
    </source>
</evidence>
<dbReference type="InterPro" id="IPR038592">
    <property type="entry name" value="CheD-like_sf"/>
</dbReference>
<evidence type="ECO:0000313" key="5">
    <source>
        <dbReference type="EMBL" id="SMC20366.1"/>
    </source>
</evidence>
<accession>A0A1W1X8U8</accession>
<dbReference type="STRING" id="1121001.SAMN02745857_00922"/>
<evidence type="ECO:0000256" key="3">
    <source>
        <dbReference type="HAMAP-Rule" id="MF_01440"/>
    </source>
</evidence>
<dbReference type="RefSeq" id="WP_084089378.1">
    <property type="nucleotide sequence ID" value="NZ_FWXD01000004.1"/>
</dbReference>
<dbReference type="InterPro" id="IPR005659">
    <property type="entry name" value="Chemorcpt_Glu_NH3ase_CheD"/>
</dbReference>
<keyword evidence="6" id="KW-1185">Reference proteome</keyword>
<dbReference type="CDD" id="cd16352">
    <property type="entry name" value="CheD"/>
    <property type="match status" value="1"/>
</dbReference>
<dbReference type="InterPro" id="IPR011324">
    <property type="entry name" value="Cytotoxic_necrot_fac-like_cat"/>
</dbReference>
<feature type="region of interest" description="Disordered" evidence="4">
    <location>
        <begin position="174"/>
        <end position="199"/>
    </location>
</feature>
<evidence type="ECO:0000256" key="4">
    <source>
        <dbReference type="SAM" id="MobiDB-lite"/>
    </source>
</evidence>
<dbReference type="GO" id="GO:0006935">
    <property type="term" value="P:chemotaxis"/>
    <property type="evidence" value="ECO:0007669"/>
    <property type="project" value="UniProtKB-UniRule"/>
</dbReference>
<dbReference type="GO" id="GO:0050568">
    <property type="term" value="F:protein-glutamine glutaminase activity"/>
    <property type="evidence" value="ECO:0007669"/>
    <property type="project" value="UniProtKB-UniRule"/>
</dbReference>
<keyword evidence="2 3" id="KW-0378">Hydrolase</keyword>